<dbReference type="AlphaFoldDB" id="A0A9E8MWN2"/>
<gene>
    <name evidence="1" type="ORF">N7U66_00630</name>
</gene>
<evidence type="ECO:0000313" key="1">
    <source>
        <dbReference type="EMBL" id="WAC02305.1"/>
    </source>
</evidence>
<keyword evidence="1" id="KW-0489">Methyltransferase</keyword>
<reference evidence="1" key="1">
    <citation type="submission" date="2022-11" db="EMBL/GenBank/DDBJ databases">
        <title>Lacinutrix neustonica HL-RS19T sp. nov., isolated from the surface microlayer sample of brackish Lake Shihwa.</title>
        <authorList>
            <person name="Choi J.Y."/>
            <person name="Hwang C.Y."/>
        </authorList>
    </citation>
    <scope>NUCLEOTIDE SEQUENCE</scope>
    <source>
        <strain evidence="1">HL-RS19</strain>
    </source>
</reference>
<dbReference type="RefSeq" id="WP_267676900.1">
    <property type="nucleotide sequence ID" value="NZ_CP113088.1"/>
</dbReference>
<sequence length="67" mass="7914">MSLSKQGTDTIDFANSKAVKLLNTALLKADYGIHFWEFPRREFMPTHSWTRRLYTCYKRPATGFKNR</sequence>
<evidence type="ECO:0000313" key="2">
    <source>
        <dbReference type="Proteomes" id="UP001164705"/>
    </source>
</evidence>
<name>A0A9E8MWN2_9FLAO</name>
<protein>
    <submittedName>
        <fullName evidence="1">RlmF-related methyltransferase</fullName>
    </submittedName>
</protein>
<keyword evidence="2" id="KW-1185">Reference proteome</keyword>
<dbReference type="GO" id="GO:0008168">
    <property type="term" value="F:methyltransferase activity"/>
    <property type="evidence" value="ECO:0007669"/>
    <property type="project" value="UniProtKB-KW"/>
</dbReference>
<dbReference type="InterPro" id="IPR029063">
    <property type="entry name" value="SAM-dependent_MTases_sf"/>
</dbReference>
<keyword evidence="1" id="KW-0808">Transferase</keyword>
<accession>A0A9E8MWN2</accession>
<dbReference type="KEGG" id="lnu:N7U66_00630"/>
<dbReference type="Proteomes" id="UP001164705">
    <property type="component" value="Chromosome"/>
</dbReference>
<organism evidence="1 2">
    <name type="scientific">Lacinutrix neustonica</name>
    <dbReference type="NCBI Taxonomy" id="2980107"/>
    <lineage>
        <taxon>Bacteria</taxon>
        <taxon>Pseudomonadati</taxon>
        <taxon>Bacteroidota</taxon>
        <taxon>Flavobacteriia</taxon>
        <taxon>Flavobacteriales</taxon>
        <taxon>Flavobacteriaceae</taxon>
        <taxon>Lacinutrix</taxon>
    </lineage>
</organism>
<dbReference type="InterPro" id="IPR010286">
    <property type="entry name" value="METTL16/RlmF"/>
</dbReference>
<proteinExistence type="predicted"/>
<dbReference type="EMBL" id="CP113088">
    <property type="protein sequence ID" value="WAC02305.1"/>
    <property type="molecule type" value="Genomic_DNA"/>
</dbReference>
<dbReference type="Pfam" id="PF05971">
    <property type="entry name" value="Methyltransf_10"/>
    <property type="match status" value="1"/>
</dbReference>
<dbReference type="Gene3D" id="3.40.50.150">
    <property type="entry name" value="Vaccinia Virus protein VP39"/>
    <property type="match status" value="1"/>
</dbReference>
<dbReference type="GO" id="GO:0032259">
    <property type="term" value="P:methylation"/>
    <property type="evidence" value="ECO:0007669"/>
    <property type="project" value="UniProtKB-KW"/>
</dbReference>